<gene>
    <name evidence="1" type="ORF">S06H3_17887</name>
</gene>
<protein>
    <submittedName>
        <fullName evidence="1">Uncharacterized protein</fullName>
    </submittedName>
</protein>
<proteinExistence type="predicted"/>
<comment type="caution">
    <text evidence="1">The sequence shown here is derived from an EMBL/GenBank/DDBJ whole genome shotgun (WGS) entry which is preliminary data.</text>
</comment>
<evidence type="ECO:0000313" key="1">
    <source>
        <dbReference type="EMBL" id="GAI10774.1"/>
    </source>
</evidence>
<dbReference type="EMBL" id="BARV01008985">
    <property type="protein sequence ID" value="GAI10774.1"/>
    <property type="molecule type" value="Genomic_DNA"/>
</dbReference>
<sequence>AATTIKEHVEEGIDLDMATKNLLSDLVVGKPTRASWKP</sequence>
<organism evidence="1">
    <name type="scientific">marine sediment metagenome</name>
    <dbReference type="NCBI Taxonomy" id="412755"/>
    <lineage>
        <taxon>unclassified sequences</taxon>
        <taxon>metagenomes</taxon>
        <taxon>ecological metagenomes</taxon>
    </lineage>
</organism>
<reference evidence="1" key="1">
    <citation type="journal article" date="2014" name="Front. Microbiol.">
        <title>High frequency of phylogenetically diverse reductive dehalogenase-homologous genes in deep subseafloor sedimentary metagenomes.</title>
        <authorList>
            <person name="Kawai M."/>
            <person name="Futagami T."/>
            <person name="Toyoda A."/>
            <person name="Takaki Y."/>
            <person name="Nishi S."/>
            <person name="Hori S."/>
            <person name="Arai W."/>
            <person name="Tsubouchi T."/>
            <person name="Morono Y."/>
            <person name="Uchiyama I."/>
            <person name="Ito T."/>
            <person name="Fujiyama A."/>
            <person name="Inagaki F."/>
            <person name="Takami H."/>
        </authorList>
    </citation>
    <scope>NUCLEOTIDE SEQUENCE</scope>
    <source>
        <strain evidence="1">Expedition CK06-06</strain>
    </source>
</reference>
<name>X1MWM3_9ZZZZ</name>
<dbReference type="AlphaFoldDB" id="X1MWM3"/>
<accession>X1MWM3</accession>
<feature type="non-terminal residue" evidence="1">
    <location>
        <position position="1"/>
    </location>
</feature>